<evidence type="ECO:0000256" key="1">
    <source>
        <dbReference type="SAM" id="MobiDB-lite"/>
    </source>
</evidence>
<dbReference type="STRING" id="45073.Lqui_1741"/>
<dbReference type="Pfam" id="PF00210">
    <property type="entry name" value="Ferritin"/>
    <property type="match status" value="1"/>
</dbReference>
<evidence type="ECO:0000313" key="3">
    <source>
        <dbReference type="EMBL" id="KTD50416.1"/>
    </source>
</evidence>
<dbReference type="Gene3D" id="1.20.1260.10">
    <property type="match status" value="1"/>
</dbReference>
<dbReference type="EMBL" id="LNYS01000008">
    <property type="protein sequence ID" value="KTD50416.1"/>
    <property type="molecule type" value="Genomic_DNA"/>
</dbReference>
<dbReference type="CDD" id="cd00657">
    <property type="entry name" value="Ferritin_like"/>
    <property type="match status" value="1"/>
</dbReference>
<dbReference type="RefSeq" id="WP_058507827.1">
    <property type="nucleotide sequence ID" value="NZ_CAAAIK010000001.1"/>
</dbReference>
<dbReference type="InterPro" id="IPR018691">
    <property type="entry name" value="DUF2188"/>
</dbReference>
<dbReference type="Proteomes" id="UP000054618">
    <property type="component" value="Unassembled WGS sequence"/>
</dbReference>
<sequence length="281" mass="30872">MKNYQGHNFTGVLLEPQNLKSMLNAENQFPPDVPGDSRILSKQRSQMAAEANPVGSIPEAKGKKSNPSGFQLLIDKLGERLAFERSGVRIYDAACAKAKGLNQDEIGKEFQHLREEEAQHMAMIEKAITGLGADPTVMTPCADVSGVLGMGIIQVLTDPRTSIPQTLEALMTVELSDNAAWETLIELSAQSGYEQLAEEFMMALKQEQEHLLTIKKLLAKSLNLKPAKNAFYLVFADEEGWTVKKQGASRASGHFKNKKEAIREALKLSENAKAGLIIHNQ</sequence>
<dbReference type="InterPro" id="IPR008331">
    <property type="entry name" value="Ferritin_DPS_dom"/>
</dbReference>
<gene>
    <name evidence="3" type="ORF">Lqui_1741</name>
</gene>
<protein>
    <recommendedName>
        <fullName evidence="2">Ferritin/DPS domain-containing protein</fullName>
    </recommendedName>
</protein>
<proteinExistence type="predicted"/>
<evidence type="ECO:0000313" key="4">
    <source>
        <dbReference type="Proteomes" id="UP000054618"/>
    </source>
</evidence>
<dbReference type="InterPro" id="IPR012347">
    <property type="entry name" value="Ferritin-like"/>
</dbReference>
<dbReference type="PATRIC" id="fig|45073.5.peg.1838"/>
<comment type="caution">
    <text evidence="3">The sequence shown here is derived from an EMBL/GenBank/DDBJ whole genome shotgun (WGS) entry which is preliminary data.</text>
</comment>
<name>A0A0W0Y125_9GAMM</name>
<dbReference type="Pfam" id="PF09954">
    <property type="entry name" value="DUF2188"/>
    <property type="match status" value="1"/>
</dbReference>
<reference evidence="3 4" key="1">
    <citation type="submission" date="2015-11" db="EMBL/GenBank/DDBJ databases">
        <title>Genomic analysis of 38 Legionella species identifies large and diverse effector repertoires.</title>
        <authorList>
            <person name="Burstein D."/>
            <person name="Amaro F."/>
            <person name="Zusman T."/>
            <person name="Lifshitz Z."/>
            <person name="Cohen O."/>
            <person name="Gilbert J.A."/>
            <person name="Pupko T."/>
            <person name="Shuman H.A."/>
            <person name="Segal G."/>
        </authorList>
    </citation>
    <scope>NUCLEOTIDE SEQUENCE [LARGE SCALE GENOMIC DNA]</scope>
    <source>
        <strain evidence="3 4">CDC#1442-AUS-E</strain>
    </source>
</reference>
<organism evidence="3 4">
    <name type="scientific">Legionella quinlivanii</name>
    <dbReference type="NCBI Taxonomy" id="45073"/>
    <lineage>
        <taxon>Bacteria</taxon>
        <taxon>Pseudomonadati</taxon>
        <taxon>Pseudomonadota</taxon>
        <taxon>Gammaproteobacteria</taxon>
        <taxon>Legionellales</taxon>
        <taxon>Legionellaceae</taxon>
        <taxon>Legionella</taxon>
    </lineage>
</organism>
<evidence type="ECO:0000259" key="2">
    <source>
        <dbReference type="Pfam" id="PF00210"/>
    </source>
</evidence>
<dbReference type="AlphaFoldDB" id="A0A0W0Y125"/>
<keyword evidence="4" id="KW-1185">Reference proteome</keyword>
<dbReference type="SUPFAM" id="SSF47240">
    <property type="entry name" value="Ferritin-like"/>
    <property type="match status" value="1"/>
</dbReference>
<dbReference type="GO" id="GO:0008199">
    <property type="term" value="F:ferric iron binding"/>
    <property type="evidence" value="ECO:0007669"/>
    <property type="project" value="InterPro"/>
</dbReference>
<feature type="region of interest" description="Disordered" evidence="1">
    <location>
        <begin position="29"/>
        <end position="65"/>
    </location>
</feature>
<feature type="domain" description="Ferritin/DPS" evidence="2">
    <location>
        <begin position="75"/>
        <end position="220"/>
    </location>
</feature>
<accession>A0A0W0Y125</accession>
<dbReference type="InterPro" id="IPR009078">
    <property type="entry name" value="Ferritin-like_SF"/>
</dbReference>